<feature type="transmembrane region" description="Helical" evidence="2">
    <location>
        <begin position="88"/>
        <end position="105"/>
    </location>
</feature>
<feature type="domain" description="Alpha-(1-&gt;3)-arabinofuranosyltransferase N-terminal GT-C" evidence="3">
    <location>
        <begin position="15"/>
        <end position="616"/>
    </location>
</feature>
<sequence>MRTAARTHLIGWFLLGVLSFLQSPGLTVADTKHDLAVDPAAFLGRATTAWSDTFPLGQLQNQAYGYLFPQGPFFLLTDPLPDWVAQRLWWTAVLGVGYSGFLRLVRVLDVGSPVFRVLAAVLYALSPRILTTLGAISSEAWPVALAPWILAPLVAGRLSRSRIAASVLAVACLGAVNATATLAACVPAGLALAWCVLRRRPGAGRLGVLWLIGCAAVSAWWIVPLLVLGHYAPPFTDFIENAYVTTRWLNPTEILRGTTSWAPFVDTERVTGNLLVTSPVFILFTSGVAALGLMGLCRPIPRRGLWVGMLLIGLVILGAAHGPLGPELRGFLDGPGAALRNIHKFDPVARIPLLVGFAALGRALPVPATRAQLLDPGRRHAAAVLVALIALGACAPALSGRLAPRGGWDEVPAHWRETADWLNAHARDTRTLILPSASFARQDWGWTRDEPLQPLLDVPWVVRDAVPLVPPEAIRGLDGIDAVLNSPAVDPADAIRAVRRLGVGVIVVRDDLPGAPAGDLVDRLRDSGAAAHDFGAVTVFEVDPGLYMTTTTDDPVRVAGGGESLALLDALTGSAARTLVDGGAEIVTDTPQLVARNYGAVNGAVSAPLTDPDEGADVRNPVADYPSAGPMTRVAARGGTVRVSSSASDATSFGGAEPGASVTSAVDGDPTTAWYPTPGRQAGEWIEISADHPVADPVLQITATGDDVDVTVTAGDAGVDTHLVADEDTSIPVPGGRADTVRVTLGGSRDRVGISRIALDGVTVHRTVTVPDTSPGVRQFLLQRVTTGEDVLDRTFTVPRDMSVRLDSPDCRNPRPVDEDPNHGITLADQARERSLRIDGGFVSCGMVQLAAGDHHLRTRQEWTLLTEEGFTGGTTPVAVGRDLAPADTDRLLVTGRAALDGLTATVGGTAVDANVVDAATRSFRVPAGVGGAVELHFAGDAPYRAGLISGVVAWLCAVALCVLAVIRGRGSSVPDTGADVERGGVPRLPGGAVALWLVGGWAGLALGAVTWVVPRYTLIRPSVLAGGGAAVAGMWLAHAPWPQGGYAGDVPFVGLAALVSVAAVVSAHRADPQQDARPESAGTGATPGGGGKARSGSSPTDQ</sequence>
<feature type="transmembrane region" description="Helical" evidence="2">
    <location>
        <begin position="117"/>
        <end position="143"/>
    </location>
</feature>
<dbReference type="Pfam" id="PF11847">
    <property type="entry name" value="GT-C_AftD"/>
    <property type="match status" value="1"/>
</dbReference>
<feature type="transmembrane region" description="Helical" evidence="2">
    <location>
        <begin position="1051"/>
        <end position="1068"/>
    </location>
</feature>
<feature type="transmembrane region" description="Helical" evidence="2">
    <location>
        <begin position="274"/>
        <end position="297"/>
    </location>
</feature>
<accession>A0A9Q4CE70</accession>
<protein>
    <submittedName>
        <fullName evidence="4">DUF3367 domain-containing protein</fullName>
    </submittedName>
</protein>
<feature type="transmembrane region" description="Helical" evidence="2">
    <location>
        <begin position="304"/>
        <end position="324"/>
    </location>
</feature>
<evidence type="ECO:0000313" key="5">
    <source>
        <dbReference type="Proteomes" id="UP001070238"/>
    </source>
</evidence>
<feature type="transmembrane region" description="Helical" evidence="2">
    <location>
        <begin position="208"/>
        <end position="232"/>
    </location>
</feature>
<comment type="caution">
    <text evidence="4">The sequence shown here is derived from an EMBL/GenBank/DDBJ whole genome shotgun (WGS) entry which is preliminary data.</text>
</comment>
<dbReference type="Proteomes" id="UP001070238">
    <property type="component" value="Unassembled WGS sequence"/>
</dbReference>
<dbReference type="GO" id="GO:0016740">
    <property type="term" value="F:transferase activity"/>
    <property type="evidence" value="ECO:0007669"/>
    <property type="project" value="InterPro"/>
</dbReference>
<feature type="compositionally biased region" description="Basic and acidic residues" evidence="1">
    <location>
        <begin position="1070"/>
        <end position="1079"/>
    </location>
</feature>
<dbReference type="EMBL" id="JAPMKX010000004">
    <property type="protein sequence ID" value="MCX7538753.1"/>
    <property type="molecule type" value="Genomic_DNA"/>
</dbReference>
<gene>
    <name evidence="4" type="ORF">OS123_09435</name>
</gene>
<keyword evidence="2" id="KW-0472">Membrane</keyword>
<keyword evidence="2" id="KW-0812">Transmembrane</keyword>
<dbReference type="InterPro" id="IPR021798">
    <property type="entry name" value="AftD_N"/>
</dbReference>
<evidence type="ECO:0000256" key="2">
    <source>
        <dbReference type="SAM" id="Phobius"/>
    </source>
</evidence>
<dbReference type="AlphaFoldDB" id="A0A9Q4CE70"/>
<evidence type="ECO:0000256" key="1">
    <source>
        <dbReference type="SAM" id="MobiDB-lite"/>
    </source>
</evidence>
<feature type="transmembrane region" description="Helical" evidence="2">
    <location>
        <begin position="946"/>
        <end position="967"/>
    </location>
</feature>
<dbReference type="RefSeq" id="WP_267169615.1">
    <property type="nucleotide sequence ID" value="NZ_JAPMKX010000004.1"/>
</dbReference>
<name>A0A9Q4CE70_9CORY</name>
<organism evidence="4 5">
    <name type="scientific">Corynebacterium antarcticum</name>
    <dbReference type="NCBI Taxonomy" id="2800405"/>
    <lineage>
        <taxon>Bacteria</taxon>
        <taxon>Bacillati</taxon>
        <taxon>Actinomycetota</taxon>
        <taxon>Actinomycetes</taxon>
        <taxon>Mycobacteriales</taxon>
        <taxon>Corynebacteriaceae</taxon>
        <taxon>Corynebacterium</taxon>
    </lineage>
</organism>
<keyword evidence="2" id="KW-1133">Transmembrane helix</keyword>
<evidence type="ECO:0000313" key="4">
    <source>
        <dbReference type="EMBL" id="MCX7538753.1"/>
    </source>
</evidence>
<feature type="region of interest" description="Disordered" evidence="1">
    <location>
        <begin position="645"/>
        <end position="671"/>
    </location>
</feature>
<proteinExistence type="predicted"/>
<feature type="region of interest" description="Disordered" evidence="1">
    <location>
        <begin position="1070"/>
        <end position="1103"/>
    </location>
</feature>
<feature type="transmembrane region" description="Helical" evidence="2">
    <location>
        <begin position="163"/>
        <end position="196"/>
    </location>
</feature>
<evidence type="ECO:0000259" key="3">
    <source>
        <dbReference type="Pfam" id="PF11847"/>
    </source>
</evidence>
<feature type="transmembrane region" description="Helical" evidence="2">
    <location>
        <begin position="994"/>
        <end position="1014"/>
    </location>
</feature>
<reference evidence="4" key="1">
    <citation type="submission" date="2022-11" db="EMBL/GenBank/DDBJ databases">
        <title>Corynebacterium sp. isolated from Penguins.</title>
        <authorList>
            <person name="Sedlar K."/>
            <person name="Svec P."/>
        </authorList>
    </citation>
    <scope>NUCLEOTIDE SEQUENCE</scope>
    <source>
        <strain evidence="4">P5875</strain>
    </source>
</reference>